<evidence type="ECO:0000256" key="7">
    <source>
        <dbReference type="SAM" id="Phobius"/>
    </source>
</evidence>
<protein>
    <recommendedName>
        <fullName evidence="10">Membrane protein involved in the export of O-antigen and teichoic acid</fullName>
    </recommendedName>
</protein>
<feature type="transmembrane region" description="Helical" evidence="7">
    <location>
        <begin position="146"/>
        <end position="169"/>
    </location>
</feature>
<evidence type="ECO:0000313" key="8">
    <source>
        <dbReference type="EMBL" id="GIJ18632.1"/>
    </source>
</evidence>
<dbReference type="PANTHER" id="PTHR30250:SF11">
    <property type="entry name" value="O-ANTIGEN TRANSPORTER-RELATED"/>
    <property type="match status" value="1"/>
</dbReference>
<evidence type="ECO:0000313" key="9">
    <source>
        <dbReference type="Proteomes" id="UP000647860"/>
    </source>
</evidence>
<feature type="transmembrane region" description="Helical" evidence="7">
    <location>
        <begin position="338"/>
        <end position="356"/>
    </location>
</feature>
<feature type="transmembrane region" description="Helical" evidence="7">
    <location>
        <begin position="87"/>
        <end position="110"/>
    </location>
</feature>
<feature type="transmembrane region" description="Helical" evidence="7">
    <location>
        <begin position="116"/>
        <end position="134"/>
    </location>
</feature>
<keyword evidence="2" id="KW-1003">Cell membrane</keyword>
<organism evidence="8 9">
    <name type="scientific">Micromonospora gifhornensis</name>
    <dbReference type="NCBI Taxonomy" id="84594"/>
    <lineage>
        <taxon>Bacteria</taxon>
        <taxon>Bacillati</taxon>
        <taxon>Actinomycetota</taxon>
        <taxon>Actinomycetes</taxon>
        <taxon>Micromonosporales</taxon>
        <taxon>Micromonosporaceae</taxon>
        <taxon>Micromonospora</taxon>
    </lineage>
</organism>
<dbReference type="InterPro" id="IPR050833">
    <property type="entry name" value="Poly_Biosynth_Transport"/>
</dbReference>
<feature type="transmembrane region" description="Helical" evidence="7">
    <location>
        <begin position="264"/>
        <end position="287"/>
    </location>
</feature>
<gene>
    <name evidence="8" type="ORF">Vgi01_53160</name>
</gene>
<feature type="region of interest" description="Disordered" evidence="6">
    <location>
        <begin position="203"/>
        <end position="226"/>
    </location>
</feature>
<evidence type="ECO:0000256" key="4">
    <source>
        <dbReference type="ARBA" id="ARBA00022989"/>
    </source>
</evidence>
<dbReference type="RefSeq" id="WP_204292891.1">
    <property type="nucleotide sequence ID" value="NZ_BAAAGZ010000089.1"/>
</dbReference>
<keyword evidence="3 7" id="KW-0812">Transmembrane</keyword>
<feature type="transmembrane region" description="Helical" evidence="7">
    <location>
        <begin position="368"/>
        <end position="386"/>
    </location>
</feature>
<keyword evidence="9" id="KW-1185">Reference proteome</keyword>
<evidence type="ECO:0000256" key="6">
    <source>
        <dbReference type="SAM" id="MobiDB-lite"/>
    </source>
</evidence>
<evidence type="ECO:0000256" key="3">
    <source>
        <dbReference type="ARBA" id="ARBA00022692"/>
    </source>
</evidence>
<keyword evidence="5 7" id="KW-0472">Membrane</keyword>
<proteinExistence type="predicted"/>
<sequence length="453" mass="45901">MTQTTGSDTSRVRLGAAGAAVTLATLVTNALAYVVPVLGARRLSAADLGALATVLALGAIAAVPGFGLQIAVAAHRARWGGDGAGRLGLRTAALTGAVTLALAPLLTVLLRLPAPLTLLLATTTFATVMAGRWLGELQGDQRFLRLAVAMAVLAAGRYGGLVVGLLLGRGPVTCLLLTTATGLLALPLLARLAAPGTTAISTPGAPAGARDDQPRSAEPGGPVPRRLDARQVSTACAATLAMLAISYADLILARQLLPAADSGAYAVGSVLTKGALWAPQVVTLLVLPRLARGDRRARLVALALITACGAALVAAATIGGELAFRLAGGADYLHLADTAPIFAATGALYAVVFMLVNDRVATGARWPAAPLWVATVGLAVCAALVAPRTVTGVLSCALVTAAVTAATMSWLVFRPSHRRTTQRDRVAAATGQTGVDGDSPHTQTPRTPSRWLP</sequence>
<keyword evidence="4 7" id="KW-1133">Transmembrane helix</keyword>
<evidence type="ECO:0000256" key="5">
    <source>
        <dbReference type="ARBA" id="ARBA00023136"/>
    </source>
</evidence>
<evidence type="ECO:0000256" key="1">
    <source>
        <dbReference type="ARBA" id="ARBA00004651"/>
    </source>
</evidence>
<dbReference type="Proteomes" id="UP000647860">
    <property type="component" value="Unassembled WGS sequence"/>
</dbReference>
<name>A0ABQ4IL47_9ACTN</name>
<dbReference type="PANTHER" id="PTHR30250">
    <property type="entry name" value="PST FAMILY PREDICTED COLANIC ACID TRANSPORTER"/>
    <property type="match status" value="1"/>
</dbReference>
<comment type="subcellular location">
    <subcellularLocation>
        <location evidence="1">Cell membrane</location>
        <topology evidence="1">Multi-pass membrane protein</topology>
    </subcellularLocation>
</comment>
<dbReference type="EMBL" id="BOPA01000046">
    <property type="protein sequence ID" value="GIJ18632.1"/>
    <property type="molecule type" value="Genomic_DNA"/>
</dbReference>
<feature type="transmembrane region" description="Helical" evidence="7">
    <location>
        <begin position="299"/>
        <end position="318"/>
    </location>
</feature>
<evidence type="ECO:0000256" key="2">
    <source>
        <dbReference type="ARBA" id="ARBA00022475"/>
    </source>
</evidence>
<accession>A0ABQ4IL47</accession>
<feature type="transmembrane region" description="Helical" evidence="7">
    <location>
        <begin position="175"/>
        <end position="194"/>
    </location>
</feature>
<reference evidence="8 9" key="1">
    <citation type="submission" date="2021-01" db="EMBL/GenBank/DDBJ databases">
        <title>Whole genome shotgun sequence of Verrucosispora gifhornensis NBRC 16317.</title>
        <authorList>
            <person name="Komaki H."/>
            <person name="Tamura T."/>
        </authorList>
    </citation>
    <scope>NUCLEOTIDE SEQUENCE [LARGE SCALE GENOMIC DNA]</scope>
    <source>
        <strain evidence="8 9">NBRC 16317</strain>
    </source>
</reference>
<feature type="transmembrane region" description="Helical" evidence="7">
    <location>
        <begin position="48"/>
        <end position="75"/>
    </location>
</feature>
<comment type="caution">
    <text evidence="8">The sequence shown here is derived from an EMBL/GenBank/DDBJ whole genome shotgun (WGS) entry which is preliminary data.</text>
</comment>
<evidence type="ECO:0008006" key="10">
    <source>
        <dbReference type="Google" id="ProtNLM"/>
    </source>
</evidence>
<feature type="transmembrane region" description="Helical" evidence="7">
    <location>
        <begin position="392"/>
        <end position="413"/>
    </location>
</feature>
<feature type="region of interest" description="Disordered" evidence="6">
    <location>
        <begin position="421"/>
        <end position="453"/>
    </location>
</feature>